<keyword evidence="2" id="KW-0813">Transport</keyword>
<dbReference type="InterPro" id="IPR028325">
    <property type="entry name" value="VG_K_chnl"/>
</dbReference>
<keyword evidence="11" id="KW-0407">Ion channel</keyword>
<comment type="subcellular location">
    <subcellularLocation>
        <location evidence="1">Membrane</location>
        <topology evidence="1">Multi-pass membrane protein</topology>
    </subcellularLocation>
</comment>
<dbReference type="PANTHER" id="PTHR11537">
    <property type="entry name" value="VOLTAGE-GATED POTASSIUM CHANNEL"/>
    <property type="match status" value="1"/>
</dbReference>
<evidence type="ECO:0000256" key="13">
    <source>
        <dbReference type="SAM" id="Phobius"/>
    </source>
</evidence>
<gene>
    <name evidence="15" type="ORF">HYH03_013446</name>
</gene>
<dbReference type="GO" id="GO:0008076">
    <property type="term" value="C:voltage-gated potassium channel complex"/>
    <property type="evidence" value="ECO:0007669"/>
    <property type="project" value="InterPro"/>
</dbReference>
<evidence type="ECO:0000256" key="2">
    <source>
        <dbReference type="ARBA" id="ARBA00022448"/>
    </source>
</evidence>
<name>A0A835XQT0_9CHLO</name>
<evidence type="ECO:0000256" key="11">
    <source>
        <dbReference type="ARBA" id="ARBA00023303"/>
    </source>
</evidence>
<proteinExistence type="predicted"/>
<feature type="transmembrane region" description="Helical" evidence="13">
    <location>
        <begin position="163"/>
        <end position="185"/>
    </location>
</feature>
<evidence type="ECO:0000256" key="4">
    <source>
        <dbReference type="ARBA" id="ARBA00022692"/>
    </source>
</evidence>
<dbReference type="PANTHER" id="PTHR11537:SF254">
    <property type="entry name" value="POTASSIUM VOLTAGE-GATED CHANNEL PROTEIN SHAB"/>
    <property type="match status" value="1"/>
</dbReference>
<keyword evidence="5" id="KW-0631">Potassium channel</keyword>
<feature type="region of interest" description="Disordered" evidence="12">
    <location>
        <begin position="768"/>
        <end position="796"/>
    </location>
</feature>
<evidence type="ECO:0000256" key="1">
    <source>
        <dbReference type="ARBA" id="ARBA00004141"/>
    </source>
</evidence>
<dbReference type="GO" id="GO:0005249">
    <property type="term" value="F:voltage-gated potassium channel activity"/>
    <property type="evidence" value="ECO:0007669"/>
    <property type="project" value="InterPro"/>
</dbReference>
<keyword evidence="4 13" id="KW-0812">Transmembrane</keyword>
<evidence type="ECO:0000313" key="16">
    <source>
        <dbReference type="Proteomes" id="UP000612055"/>
    </source>
</evidence>
<sequence length="796" mass="83676">MSDRSPRGGDKDEDELEEAGGIGADAGVVGRTVELKRQAVDTLSEETRRFLHVNAHGKPLPTWMKYDNQPSLSRYSYHMSRLHSLMTDPGSSTWANIVSYFMVLTIAISVIGFCLETLPVFKADCTAIHVFWYIEAITIQIFAIDYLLRIVSAPDKLKFVMEPFNIIDLVAIVPWYILIIVTTASNSSASFSGTSVFRVVRLARVFRVLKLGGRYSKLIVVLGALRKSLDMLGLMVFFISLCILFFATLEYYVERGTWDEQLGYYVRPMAPPGTTTGSEPVCPDLLMPAFAPPAPPSPNTPPSPPNAPGIDCPAGCTAPASPPPVSPFESIVSGFWWAIVTLMTVGYGDVTPVTGAGKFIACLAMICGVLTLALPISVIGSTFSSDWTAHLEEQEKLQQEQRRGAKLLATTSPALLEFQKLLDEHLTNAAILVDTNHASELALDERARDVHEKLRTMKANLVTEARADLTLRRAARTVPVGVPMDRVYGYLPEEHVRERYAELLPELAPLAASLGSRARHTARIAAVNEALLDADLTACDADHIAGDHDAGDQHLTTIVRAVRRLVRKHADLIFLLNKDLPLRLREVSAELTRERQRLASLEAAATARKAAATAAASTAPPTATPSAAASYSRLPHQLPSVGSRLQTLPSSGLPGTPPTVPPPTAVAAGIGGGGEGGGSTRGGGGGGGGEGIQLPGSMEAAAGAGGAGAGGVGGAESAGGVGAGVGPGGGEEEAPVAVRAAYVWKNKAALRASHRAAAQKVAEAAAVAAAAGAGAARDPEAGPSDDPGSVAIELGT</sequence>
<comment type="caution">
    <text evidence="15">The sequence shown here is derived from an EMBL/GenBank/DDBJ whole genome shotgun (WGS) entry which is preliminary data.</text>
</comment>
<feature type="region of interest" description="Disordered" evidence="12">
    <location>
        <begin position="612"/>
        <end position="631"/>
    </location>
</feature>
<keyword evidence="10 13" id="KW-0472">Membrane</keyword>
<feature type="compositionally biased region" description="Pro residues" evidence="12">
    <location>
        <begin position="293"/>
        <end position="307"/>
    </location>
</feature>
<feature type="region of interest" description="Disordered" evidence="12">
    <location>
        <begin position="641"/>
        <end position="697"/>
    </location>
</feature>
<feature type="region of interest" description="Disordered" evidence="12">
    <location>
        <begin position="293"/>
        <end position="314"/>
    </location>
</feature>
<keyword evidence="8 13" id="KW-1133">Transmembrane helix</keyword>
<dbReference type="GO" id="GO:0001508">
    <property type="term" value="P:action potential"/>
    <property type="evidence" value="ECO:0007669"/>
    <property type="project" value="TreeGrafter"/>
</dbReference>
<evidence type="ECO:0000256" key="9">
    <source>
        <dbReference type="ARBA" id="ARBA00023065"/>
    </source>
</evidence>
<reference evidence="15" key="1">
    <citation type="journal article" date="2020" name="bioRxiv">
        <title>Comparative genomics of Chlamydomonas.</title>
        <authorList>
            <person name="Craig R.J."/>
            <person name="Hasan A.R."/>
            <person name="Ness R.W."/>
            <person name="Keightley P.D."/>
        </authorList>
    </citation>
    <scope>NUCLEOTIDE SEQUENCE</scope>
    <source>
        <strain evidence="15">CCAP 11/70</strain>
    </source>
</reference>
<dbReference type="EMBL" id="JAEHOE010000089">
    <property type="protein sequence ID" value="KAG2488009.1"/>
    <property type="molecule type" value="Genomic_DNA"/>
</dbReference>
<feature type="compositionally biased region" description="Low complexity" evidence="12">
    <location>
        <begin position="612"/>
        <end position="630"/>
    </location>
</feature>
<feature type="transmembrane region" description="Helical" evidence="13">
    <location>
        <begin position="232"/>
        <end position="253"/>
    </location>
</feature>
<evidence type="ECO:0000313" key="15">
    <source>
        <dbReference type="EMBL" id="KAG2488009.1"/>
    </source>
</evidence>
<dbReference type="Pfam" id="PF00520">
    <property type="entry name" value="Ion_trans"/>
    <property type="match status" value="1"/>
</dbReference>
<evidence type="ECO:0000256" key="10">
    <source>
        <dbReference type="ARBA" id="ARBA00023136"/>
    </source>
</evidence>
<dbReference type="InterPro" id="IPR005821">
    <property type="entry name" value="Ion_trans_dom"/>
</dbReference>
<keyword evidence="6" id="KW-0851">Voltage-gated channel</keyword>
<keyword evidence="3" id="KW-0633">Potassium transport</keyword>
<evidence type="ECO:0000256" key="12">
    <source>
        <dbReference type="SAM" id="MobiDB-lite"/>
    </source>
</evidence>
<organism evidence="15 16">
    <name type="scientific">Edaphochlamys debaryana</name>
    <dbReference type="NCBI Taxonomy" id="47281"/>
    <lineage>
        <taxon>Eukaryota</taxon>
        <taxon>Viridiplantae</taxon>
        <taxon>Chlorophyta</taxon>
        <taxon>core chlorophytes</taxon>
        <taxon>Chlorophyceae</taxon>
        <taxon>CS clade</taxon>
        <taxon>Chlamydomonadales</taxon>
        <taxon>Chlamydomonadales incertae sedis</taxon>
        <taxon>Edaphochlamys</taxon>
    </lineage>
</organism>
<feature type="compositionally biased region" description="Basic and acidic residues" evidence="12">
    <location>
        <begin position="1"/>
        <end position="10"/>
    </location>
</feature>
<protein>
    <recommendedName>
        <fullName evidence="14">Ion transport domain-containing protein</fullName>
    </recommendedName>
</protein>
<dbReference type="Proteomes" id="UP000612055">
    <property type="component" value="Unassembled WGS sequence"/>
</dbReference>
<dbReference type="InterPro" id="IPR027359">
    <property type="entry name" value="Volt_channel_dom_sf"/>
</dbReference>
<feature type="transmembrane region" description="Helical" evidence="13">
    <location>
        <begin position="130"/>
        <end position="151"/>
    </location>
</feature>
<feature type="domain" description="Ion transport" evidence="14">
    <location>
        <begin position="97"/>
        <end position="385"/>
    </location>
</feature>
<feature type="region of interest" description="Disordered" evidence="12">
    <location>
        <begin position="1"/>
        <end position="21"/>
    </location>
</feature>
<dbReference type="OrthoDB" id="415460at2759"/>
<evidence type="ECO:0000256" key="8">
    <source>
        <dbReference type="ARBA" id="ARBA00022989"/>
    </source>
</evidence>
<dbReference type="SUPFAM" id="SSF81324">
    <property type="entry name" value="Voltage-gated potassium channels"/>
    <property type="match status" value="1"/>
</dbReference>
<keyword evidence="16" id="KW-1185">Reference proteome</keyword>
<dbReference type="Gene3D" id="1.10.287.70">
    <property type="match status" value="1"/>
</dbReference>
<accession>A0A835XQT0</accession>
<evidence type="ECO:0000256" key="6">
    <source>
        <dbReference type="ARBA" id="ARBA00022882"/>
    </source>
</evidence>
<evidence type="ECO:0000256" key="7">
    <source>
        <dbReference type="ARBA" id="ARBA00022958"/>
    </source>
</evidence>
<evidence type="ECO:0000259" key="14">
    <source>
        <dbReference type="Pfam" id="PF00520"/>
    </source>
</evidence>
<dbReference type="Gene3D" id="1.20.120.350">
    <property type="entry name" value="Voltage-gated potassium channels. Chain C"/>
    <property type="match status" value="1"/>
</dbReference>
<evidence type="ECO:0000256" key="3">
    <source>
        <dbReference type="ARBA" id="ARBA00022538"/>
    </source>
</evidence>
<evidence type="ECO:0000256" key="5">
    <source>
        <dbReference type="ARBA" id="ARBA00022826"/>
    </source>
</evidence>
<feature type="compositionally biased region" description="Pro residues" evidence="12">
    <location>
        <begin position="655"/>
        <end position="664"/>
    </location>
</feature>
<keyword evidence="9" id="KW-0406">Ion transport</keyword>
<feature type="transmembrane region" description="Helical" evidence="13">
    <location>
        <begin position="359"/>
        <end position="380"/>
    </location>
</feature>
<feature type="transmembrane region" description="Helical" evidence="13">
    <location>
        <begin position="94"/>
        <end position="118"/>
    </location>
</feature>
<dbReference type="FunFam" id="1.20.120.350:FF:000091">
    <property type="entry name" value="Predicted protein"/>
    <property type="match status" value="1"/>
</dbReference>
<dbReference type="PRINTS" id="PR00169">
    <property type="entry name" value="KCHANNEL"/>
</dbReference>
<keyword evidence="7" id="KW-0630">Potassium</keyword>
<dbReference type="AlphaFoldDB" id="A0A835XQT0"/>
<feature type="compositionally biased region" description="Gly residues" evidence="12">
    <location>
        <begin position="669"/>
        <end position="691"/>
    </location>
</feature>